<name>A0A2P2QRW3_RHIMU</name>
<protein>
    <submittedName>
        <fullName evidence="1">Uncharacterized protein</fullName>
    </submittedName>
</protein>
<dbReference type="AlphaFoldDB" id="A0A2P2QRW3"/>
<organism evidence="1">
    <name type="scientific">Rhizophora mucronata</name>
    <name type="common">Asiatic mangrove</name>
    <dbReference type="NCBI Taxonomy" id="61149"/>
    <lineage>
        <taxon>Eukaryota</taxon>
        <taxon>Viridiplantae</taxon>
        <taxon>Streptophyta</taxon>
        <taxon>Embryophyta</taxon>
        <taxon>Tracheophyta</taxon>
        <taxon>Spermatophyta</taxon>
        <taxon>Magnoliopsida</taxon>
        <taxon>eudicotyledons</taxon>
        <taxon>Gunneridae</taxon>
        <taxon>Pentapetalae</taxon>
        <taxon>rosids</taxon>
        <taxon>fabids</taxon>
        <taxon>Malpighiales</taxon>
        <taxon>Rhizophoraceae</taxon>
        <taxon>Rhizophora</taxon>
    </lineage>
</organism>
<reference evidence="1" key="1">
    <citation type="submission" date="2018-02" db="EMBL/GenBank/DDBJ databases">
        <title>Rhizophora mucronata_Transcriptome.</title>
        <authorList>
            <person name="Meera S.P."/>
            <person name="Sreeshan A."/>
            <person name="Augustine A."/>
        </authorList>
    </citation>
    <scope>NUCLEOTIDE SEQUENCE</scope>
    <source>
        <tissue evidence="1">Leaf</tissue>
    </source>
</reference>
<dbReference type="EMBL" id="GGEC01089167">
    <property type="protein sequence ID" value="MBX69651.1"/>
    <property type="molecule type" value="Transcribed_RNA"/>
</dbReference>
<evidence type="ECO:0000313" key="1">
    <source>
        <dbReference type="EMBL" id="MBX69651.1"/>
    </source>
</evidence>
<accession>A0A2P2QRW3</accession>
<sequence>MDITRAFCISLSTRCLIKDTAYSIRTASHGSVIGPLLGRPNSSSDIAKSSLNMRLLRYDIGNMKRFLSAVHTTKRPLSTTGDRPLPIEVVRLCCLLATKSSFSLGQRVFATSLQS</sequence>
<proteinExistence type="predicted"/>